<dbReference type="SMART" id="SM00893">
    <property type="entry name" value="ETF"/>
    <property type="match status" value="1"/>
</dbReference>
<keyword evidence="7" id="KW-1185">Reference proteome</keyword>
<feature type="domain" description="Electron transfer flavoprotein alpha/beta-subunit N-terminal" evidence="5">
    <location>
        <begin position="21"/>
        <end position="234"/>
    </location>
</feature>
<keyword evidence="4" id="KW-0249">Electron transport</keyword>
<evidence type="ECO:0000256" key="3">
    <source>
        <dbReference type="ARBA" id="ARBA00022448"/>
    </source>
</evidence>
<reference evidence="7" key="1">
    <citation type="submission" date="2016-10" db="EMBL/GenBank/DDBJ databases">
        <authorList>
            <person name="Varghese N."/>
            <person name="Submissions S."/>
        </authorList>
    </citation>
    <scope>NUCLEOTIDE SEQUENCE [LARGE SCALE GENOMIC DNA]</scope>
    <source>
        <strain evidence="7">ATCC 25963</strain>
    </source>
</reference>
<dbReference type="SUPFAM" id="SSF52402">
    <property type="entry name" value="Adenine nucleotide alpha hydrolases-like"/>
    <property type="match status" value="1"/>
</dbReference>
<evidence type="ECO:0000313" key="7">
    <source>
        <dbReference type="Proteomes" id="UP000199400"/>
    </source>
</evidence>
<gene>
    <name evidence="6" type="ORF">SAMN02745121_02295</name>
</gene>
<dbReference type="RefSeq" id="WP_096326059.1">
    <property type="nucleotide sequence ID" value="NZ_FOMX01000006.1"/>
</dbReference>
<proteinExistence type="inferred from homology"/>
<dbReference type="InterPro" id="IPR012255">
    <property type="entry name" value="ETF_b"/>
</dbReference>
<evidence type="ECO:0000259" key="5">
    <source>
        <dbReference type="SMART" id="SM00893"/>
    </source>
</evidence>
<dbReference type="PANTHER" id="PTHR21294:SF8">
    <property type="entry name" value="ELECTRON TRANSFER FLAVOPROTEIN SUBUNIT BETA"/>
    <property type="match status" value="1"/>
</dbReference>
<dbReference type="Proteomes" id="UP000199400">
    <property type="component" value="Unassembled WGS sequence"/>
</dbReference>
<keyword evidence="3" id="KW-0813">Transport</keyword>
<dbReference type="InterPro" id="IPR033948">
    <property type="entry name" value="ETF_beta_N"/>
</dbReference>
<dbReference type="AlphaFoldDB" id="A0A1I1WEQ7"/>
<comment type="similarity">
    <text evidence="1">Belongs to the ETF beta-subunit/FixA family.</text>
</comment>
<evidence type="ECO:0000313" key="6">
    <source>
        <dbReference type="EMBL" id="SFD93562.1"/>
    </source>
</evidence>
<dbReference type="PANTHER" id="PTHR21294">
    <property type="entry name" value="ELECTRON TRANSFER FLAVOPROTEIN BETA-SUBUNIT"/>
    <property type="match status" value="1"/>
</dbReference>
<dbReference type="InterPro" id="IPR014729">
    <property type="entry name" value="Rossmann-like_a/b/a_fold"/>
</dbReference>
<protein>
    <recommendedName>
        <fullName evidence="2">Electron transfer flavoprotein subunit beta</fullName>
    </recommendedName>
</protein>
<dbReference type="CDD" id="cd01714">
    <property type="entry name" value="ETF_beta"/>
    <property type="match status" value="1"/>
</dbReference>
<sequence length="272" mass="28892">MKILVCVKRIPDPDESLKFAGGGLDYSASKWVPNAFDEYAIETALRLAEVVGGTQRLAEVIVLGIGPESQRQQLTQFLAMGADRGIIVDADPDKLDTATVSKLIAAVFKKEACDLLIAGKLSQDNEGGQVPQRVAGLLDVPQASFAATVEWDQAAKALTVGREVDDGVEVKRVPLPAVVSVDLRIVLPKSVKNGSTPATHAYQEGPRLASLKGITMAKRKPVAVLKPSDLGVAVGNNEQVVGVAAPPLRKAGQKVKTVEELFDKLTKEAKVI</sequence>
<accession>A0A1I1WEQ7</accession>
<name>A0A1I1WEQ7_9BACT</name>
<dbReference type="InterPro" id="IPR014730">
    <property type="entry name" value="ETF_a/b_N"/>
</dbReference>
<evidence type="ECO:0000256" key="2">
    <source>
        <dbReference type="ARBA" id="ARBA00016797"/>
    </source>
</evidence>
<dbReference type="PIRSF" id="PIRSF000090">
    <property type="entry name" value="Beta-ETF"/>
    <property type="match status" value="1"/>
</dbReference>
<dbReference type="Pfam" id="PF01012">
    <property type="entry name" value="ETF"/>
    <property type="match status" value="1"/>
</dbReference>
<dbReference type="Gene3D" id="3.40.50.620">
    <property type="entry name" value="HUPs"/>
    <property type="match status" value="1"/>
</dbReference>
<dbReference type="STRING" id="54.SAMN02745121_02295"/>
<organism evidence="6 7">
    <name type="scientific">Nannocystis exedens</name>
    <dbReference type="NCBI Taxonomy" id="54"/>
    <lineage>
        <taxon>Bacteria</taxon>
        <taxon>Pseudomonadati</taxon>
        <taxon>Myxococcota</taxon>
        <taxon>Polyangia</taxon>
        <taxon>Nannocystales</taxon>
        <taxon>Nannocystaceae</taxon>
        <taxon>Nannocystis</taxon>
    </lineage>
</organism>
<dbReference type="EMBL" id="FOMX01000006">
    <property type="protein sequence ID" value="SFD93562.1"/>
    <property type="molecule type" value="Genomic_DNA"/>
</dbReference>
<dbReference type="OrthoDB" id="9781325at2"/>
<evidence type="ECO:0000256" key="1">
    <source>
        <dbReference type="ARBA" id="ARBA00007557"/>
    </source>
</evidence>
<evidence type="ECO:0000256" key="4">
    <source>
        <dbReference type="ARBA" id="ARBA00022982"/>
    </source>
</evidence>
<dbReference type="GO" id="GO:0009055">
    <property type="term" value="F:electron transfer activity"/>
    <property type="evidence" value="ECO:0007669"/>
    <property type="project" value="InterPro"/>
</dbReference>